<evidence type="ECO:0000313" key="1">
    <source>
        <dbReference type="EMBL" id="KAI8008424.1"/>
    </source>
</evidence>
<dbReference type="EMBL" id="CM045764">
    <property type="protein sequence ID" value="KAI8008424.1"/>
    <property type="molecule type" value="Genomic_DNA"/>
</dbReference>
<proteinExistence type="predicted"/>
<dbReference type="Proteomes" id="UP001060215">
    <property type="component" value="Chromosome 7"/>
</dbReference>
<comment type="caution">
    <text evidence="1">The sequence shown here is derived from an EMBL/GenBank/DDBJ whole genome shotgun (WGS) entry which is preliminary data.</text>
</comment>
<keyword evidence="2" id="KW-1185">Reference proteome</keyword>
<protein>
    <submittedName>
        <fullName evidence="1">Uncharacterized protein</fullName>
    </submittedName>
</protein>
<sequence length="415" mass="46129">MECTKVPPGVRKAKKKQVKDELDRRKQAEKKKRRLEKALATSAAIRSELEKKKQKKIEEQQKLDEEGAAIAEAVALHVLLGEDSEDSRKIMLKKDEGFSAWDCASNIDLFMGGTRVVLPHPDLSKHSLEGSGWVPCAHGSECKWNEWVNSDRSVTPGPFVGDFYTPYSDERVWENAEITAGHIAAQAVASLQIVEDAHVDSYLFNRMLRGGASAASCRCCCCRIMASSWFSSSELLDGLAPLETRFLNQLAWNLGVPLLVLPGDSAAADELELTPRRNRCFCGCGATLCSSMVVLLWLSYDRIEILITMAIGAAVVVELQQSLGLFSLSYIYTRGGRPCNLFEPDLKCYVLNFNWLTCSIGVHMGKCKGCGKLGRMVSRHGSLSVYDFSLLLSPVVSVWECIVRKIKYPLRPEWV</sequence>
<evidence type="ECO:0000313" key="2">
    <source>
        <dbReference type="Proteomes" id="UP001060215"/>
    </source>
</evidence>
<name>A0ACC0H605_9ERIC</name>
<reference evidence="1 2" key="1">
    <citation type="journal article" date="2022" name="Plant J.">
        <title>Chromosome-level genome of Camellia lanceoleosa provides a valuable resource for understanding genome evolution and self-incompatibility.</title>
        <authorList>
            <person name="Gong W."/>
            <person name="Xiao S."/>
            <person name="Wang L."/>
            <person name="Liao Z."/>
            <person name="Chang Y."/>
            <person name="Mo W."/>
            <person name="Hu G."/>
            <person name="Li W."/>
            <person name="Zhao G."/>
            <person name="Zhu H."/>
            <person name="Hu X."/>
            <person name="Ji K."/>
            <person name="Xiang X."/>
            <person name="Song Q."/>
            <person name="Yuan D."/>
            <person name="Jin S."/>
            <person name="Zhang L."/>
        </authorList>
    </citation>
    <scope>NUCLEOTIDE SEQUENCE [LARGE SCALE GENOMIC DNA]</scope>
    <source>
        <strain evidence="1">SQ_2022a</strain>
    </source>
</reference>
<gene>
    <name evidence="1" type="ORF">LOK49_LG07G00352</name>
</gene>
<accession>A0ACC0H605</accession>
<organism evidence="1 2">
    <name type="scientific">Camellia lanceoleosa</name>
    <dbReference type="NCBI Taxonomy" id="1840588"/>
    <lineage>
        <taxon>Eukaryota</taxon>
        <taxon>Viridiplantae</taxon>
        <taxon>Streptophyta</taxon>
        <taxon>Embryophyta</taxon>
        <taxon>Tracheophyta</taxon>
        <taxon>Spermatophyta</taxon>
        <taxon>Magnoliopsida</taxon>
        <taxon>eudicotyledons</taxon>
        <taxon>Gunneridae</taxon>
        <taxon>Pentapetalae</taxon>
        <taxon>asterids</taxon>
        <taxon>Ericales</taxon>
        <taxon>Theaceae</taxon>
        <taxon>Camellia</taxon>
    </lineage>
</organism>